<sequence>MNQPEVLSINGPVGTLETIFLPSQTAPQGVAVINHPNPLQGGTNTNKVIQTAAKALNRLGFHCYLPNLRGVGNSGGEHDYGRGETEDCLAVIDYARSRHPEAPKLVIAGFSFGGYVSLFAAARQTPDLLLLMGPAVRHYDREREPDAPNPARTLLIHGELDEVVKPQQALDWAAGQDIPVILIPQASHFFHGKLIPLRDTIQRFAPAVLQQADAR</sequence>
<dbReference type="GO" id="GO:0016787">
    <property type="term" value="F:hydrolase activity"/>
    <property type="evidence" value="ECO:0007669"/>
    <property type="project" value="UniProtKB-KW"/>
</dbReference>
<name>A0A378TWJ9_NEIEL</name>
<dbReference type="Proteomes" id="UP000254927">
    <property type="component" value="Unassembled WGS sequence"/>
</dbReference>
<feature type="domain" description="Serine aminopeptidase S33" evidence="1">
    <location>
        <begin position="41"/>
        <end position="138"/>
    </location>
</feature>
<dbReference type="GeneID" id="93351854"/>
<dbReference type="PANTHER" id="PTHR42103:SF2">
    <property type="entry name" value="AB HYDROLASE-1 DOMAIN-CONTAINING PROTEIN"/>
    <property type="match status" value="1"/>
</dbReference>
<organism evidence="2 3">
    <name type="scientific">Neisseria elongata</name>
    <dbReference type="NCBI Taxonomy" id="495"/>
    <lineage>
        <taxon>Bacteria</taxon>
        <taxon>Pseudomonadati</taxon>
        <taxon>Pseudomonadota</taxon>
        <taxon>Betaproteobacteria</taxon>
        <taxon>Neisseriales</taxon>
        <taxon>Neisseriaceae</taxon>
        <taxon>Neisseria</taxon>
    </lineage>
</organism>
<evidence type="ECO:0000259" key="1">
    <source>
        <dbReference type="Pfam" id="PF12146"/>
    </source>
</evidence>
<protein>
    <submittedName>
        <fullName evidence="2">Putative hydrolase</fullName>
    </submittedName>
</protein>
<dbReference type="AlphaFoldDB" id="A0A378TWJ9"/>
<accession>A0A378TWJ9</accession>
<dbReference type="Gene3D" id="3.40.50.1820">
    <property type="entry name" value="alpha/beta hydrolase"/>
    <property type="match status" value="1"/>
</dbReference>
<dbReference type="InterPro" id="IPR029058">
    <property type="entry name" value="AB_hydrolase_fold"/>
</dbReference>
<reference evidence="2 3" key="1">
    <citation type="submission" date="2018-06" db="EMBL/GenBank/DDBJ databases">
        <authorList>
            <consortium name="Pathogen Informatics"/>
            <person name="Doyle S."/>
        </authorList>
    </citation>
    <scope>NUCLEOTIDE SEQUENCE [LARGE SCALE GENOMIC DNA]</scope>
    <source>
        <strain evidence="2 3">NCTC10660</strain>
    </source>
</reference>
<keyword evidence="2" id="KW-0378">Hydrolase</keyword>
<dbReference type="Pfam" id="PF12146">
    <property type="entry name" value="Hydrolase_4"/>
    <property type="match status" value="1"/>
</dbReference>
<evidence type="ECO:0000313" key="3">
    <source>
        <dbReference type="Proteomes" id="UP000254927"/>
    </source>
</evidence>
<proteinExistence type="predicted"/>
<dbReference type="PANTHER" id="PTHR42103">
    <property type="entry name" value="ALPHA/BETA-HYDROLASES SUPERFAMILY PROTEIN"/>
    <property type="match status" value="1"/>
</dbReference>
<gene>
    <name evidence="2" type="ORF">NCTC10660_00856</name>
</gene>
<evidence type="ECO:0000313" key="2">
    <source>
        <dbReference type="EMBL" id="STZ67379.1"/>
    </source>
</evidence>
<dbReference type="InterPro" id="IPR022742">
    <property type="entry name" value="Hydrolase_4"/>
</dbReference>
<dbReference type="SUPFAM" id="SSF53474">
    <property type="entry name" value="alpha/beta-Hydrolases"/>
    <property type="match status" value="1"/>
</dbReference>
<dbReference type="EMBL" id="UGQW01000002">
    <property type="protein sequence ID" value="STZ67379.1"/>
    <property type="molecule type" value="Genomic_DNA"/>
</dbReference>
<dbReference type="RefSeq" id="WP_003775007.1">
    <property type="nucleotide sequence ID" value="NZ_CP031252.1"/>
</dbReference>